<comment type="catalytic activity">
    <reaction evidence="7 8">
        <text>D-glyceraldehyde 3-phosphate = dihydroxyacetone phosphate</text>
        <dbReference type="Rhea" id="RHEA:18585"/>
        <dbReference type="ChEBI" id="CHEBI:57642"/>
        <dbReference type="ChEBI" id="CHEBI:59776"/>
        <dbReference type="EC" id="5.3.1.1"/>
    </reaction>
</comment>
<feature type="active site" description="Proton acceptor" evidence="7">
    <location>
        <position position="168"/>
    </location>
</feature>
<dbReference type="UniPathway" id="UPA00138"/>
<feature type="binding site" evidence="7">
    <location>
        <position position="214"/>
    </location>
    <ligand>
        <name>substrate</name>
    </ligand>
</feature>
<feature type="binding site" evidence="7">
    <location>
        <begin position="9"/>
        <end position="11"/>
    </location>
    <ligand>
        <name>substrate</name>
    </ligand>
</feature>
<comment type="pathway">
    <text evidence="7 8">Carbohydrate biosynthesis; gluconeogenesis.</text>
</comment>
<dbReference type="EC" id="5.3.1.1" evidence="7 8"/>
<accession>A0A517R6F8</accession>
<dbReference type="Gene3D" id="3.20.20.70">
    <property type="entry name" value="Aldolase class I"/>
    <property type="match status" value="1"/>
</dbReference>
<dbReference type="InterPro" id="IPR035990">
    <property type="entry name" value="TIM_sf"/>
</dbReference>
<dbReference type="InterPro" id="IPR000652">
    <property type="entry name" value="Triosephosphate_isomerase"/>
</dbReference>
<dbReference type="Pfam" id="PF00121">
    <property type="entry name" value="TIM"/>
    <property type="match status" value="1"/>
</dbReference>
<comment type="function">
    <text evidence="7">Involved in the gluconeogenesis. Catalyzes stereospecifically the conversion of dihydroxyacetone phosphate (DHAP) to D-glyceraldehyde-3-phosphate (G3P).</text>
</comment>
<feature type="binding site" evidence="7">
    <location>
        <position position="174"/>
    </location>
    <ligand>
        <name>substrate</name>
    </ligand>
</feature>
<evidence type="ECO:0000256" key="7">
    <source>
        <dbReference type="HAMAP-Rule" id="MF_00147"/>
    </source>
</evidence>
<dbReference type="EMBL" id="CP036268">
    <property type="protein sequence ID" value="QDT39458.1"/>
    <property type="molecule type" value="Genomic_DNA"/>
</dbReference>
<evidence type="ECO:0000256" key="8">
    <source>
        <dbReference type="RuleBase" id="RU363013"/>
    </source>
</evidence>
<protein>
    <recommendedName>
        <fullName evidence="7 8">Triosephosphate isomerase</fullName>
        <shortName evidence="7">TIM</shortName>
        <shortName evidence="7">TPI</shortName>
        <ecNumber evidence="7 8">5.3.1.1</ecNumber>
    </recommendedName>
    <alternativeName>
        <fullName evidence="7">Triose-phosphate isomerase</fullName>
    </alternativeName>
</protein>
<dbReference type="GO" id="GO:0005829">
    <property type="term" value="C:cytosol"/>
    <property type="evidence" value="ECO:0007669"/>
    <property type="project" value="TreeGrafter"/>
</dbReference>
<comment type="subunit">
    <text evidence="7 8">Homodimer.</text>
</comment>
<reference evidence="9 10" key="1">
    <citation type="submission" date="2019-02" db="EMBL/GenBank/DDBJ databases">
        <title>Deep-cultivation of Planctomycetes and their phenomic and genomic characterization uncovers novel biology.</title>
        <authorList>
            <person name="Wiegand S."/>
            <person name="Jogler M."/>
            <person name="Boedeker C."/>
            <person name="Pinto D."/>
            <person name="Vollmers J."/>
            <person name="Rivas-Marin E."/>
            <person name="Kohn T."/>
            <person name="Peeters S.H."/>
            <person name="Heuer A."/>
            <person name="Rast P."/>
            <person name="Oberbeckmann S."/>
            <person name="Bunk B."/>
            <person name="Jeske O."/>
            <person name="Meyerdierks A."/>
            <person name="Storesund J.E."/>
            <person name="Kallscheuer N."/>
            <person name="Luecker S."/>
            <person name="Lage O.M."/>
            <person name="Pohl T."/>
            <person name="Merkel B.J."/>
            <person name="Hornburger P."/>
            <person name="Mueller R.-W."/>
            <person name="Bruemmer F."/>
            <person name="Labrenz M."/>
            <person name="Spormann A.M."/>
            <person name="Op den Camp H."/>
            <person name="Overmann J."/>
            <person name="Amann R."/>
            <person name="Jetten M.S.M."/>
            <person name="Mascher T."/>
            <person name="Medema M.H."/>
            <person name="Devos D.P."/>
            <person name="Kaster A.-K."/>
            <person name="Ovreas L."/>
            <person name="Rohde M."/>
            <person name="Galperin M.Y."/>
            <person name="Jogler C."/>
        </authorList>
    </citation>
    <scope>NUCLEOTIDE SEQUENCE [LARGE SCALE GENOMIC DNA]</scope>
    <source>
        <strain evidence="9 10">Pan189</strain>
    </source>
</reference>
<evidence type="ECO:0000313" key="9">
    <source>
        <dbReference type="EMBL" id="QDT39458.1"/>
    </source>
</evidence>
<comment type="similarity">
    <text evidence="2 7 8">Belongs to the triosephosphate isomerase family.</text>
</comment>
<dbReference type="GO" id="GO:0046166">
    <property type="term" value="P:glyceraldehyde-3-phosphate biosynthetic process"/>
    <property type="evidence" value="ECO:0007669"/>
    <property type="project" value="TreeGrafter"/>
</dbReference>
<dbReference type="InterPro" id="IPR020861">
    <property type="entry name" value="Triosephosphate_isomerase_AS"/>
</dbReference>
<keyword evidence="5 7" id="KW-0324">Glycolysis</keyword>
<proteinExistence type="inferred from homology"/>
<comment type="subcellular location">
    <subcellularLocation>
        <location evidence="7 8">Cytoplasm</location>
    </subcellularLocation>
</comment>
<dbReference type="GO" id="GO:0019563">
    <property type="term" value="P:glycerol catabolic process"/>
    <property type="evidence" value="ECO:0007669"/>
    <property type="project" value="TreeGrafter"/>
</dbReference>
<dbReference type="InterPro" id="IPR013785">
    <property type="entry name" value="Aldolase_TIM"/>
</dbReference>
<evidence type="ECO:0000256" key="1">
    <source>
        <dbReference type="ARBA" id="ARBA00004680"/>
    </source>
</evidence>
<keyword evidence="10" id="KW-1185">Reference proteome</keyword>
<dbReference type="GO" id="GO:0004807">
    <property type="term" value="F:triose-phosphate isomerase activity"/>
    <property type="evidence" value="ECO:0007669"/>
    <property type="project" value="UniProtKB-UniRule"/>
</dbReference>
<dbReference type="SUPFAM" id="SSF51351">
    <property type="entry name" value="Triosephosphate isomerase (TIM)"/>
    <property type="match status" value="1"/>
</dbReference>
<dbReference type="FunFam" id="3.20.20.70:FF:000016">
    <property type="entry name" value="Triosephosphate isomerase"/>
    <property type="match status" value="1"/>
</dbReference>
<dbReference type="HAMAP" id="MF_00147_B">
    <property type="entry name" value="TIM_B"/>
    <property type="match status" value="1"/>
</dbReference>
<dbReference type="PANTHER" id="PTHR21139">
    <property type="entry name" value="TRIOSEPHOSPHATE ISOMERASE"/>
    <property type="match status" value="1"/>
</dbReference>
<comment type="pathway">
    <text evidence="1 7 8">Carbohydrate degradation; glycolysis; D-glyceraldehyde 3-phosphate from glycerone phosphate: step 1/1.</text>
</comment>
<evidence type="ECO:0000256" key="3">
    <source>
        <dbReference type="ARBA" id="ARBA00022432"/>
    </source>
</evidence>
<keyword evidence="4 7" id="KW-0963">Cytoplasm</keyword>
<keyword evidence="3 7" id="KW-0312">Gluconeogenesis</keyword>
<dbReference type="CDD" id="cd00311">
    <property type="entry name" value="TIM"/>
    <property type="match status" value="1"/>
</dbReference>
<feature type="active site" description="Electrophile" evidence="7">
    <location>
        <position position="96"/>
    </location>
</feature>
<evidence type="ECO:0000256" key="2">
    <source>
        <dbReference type="ARBA" id="ARBA00007422"/>
    </source>
</evidence>
<dbReference type="UniPathway" id="UPA00109">
    <property type="reaction ID" value="UER00189"/>
</dbReference>
<name>A0A517R6F8_9PLAN</name>
<gene>
    <name evidence="7" type="primary">tpiA</name>
    <name evidence="9" type="ORF">Pan189_38660</name>
</gene>
<organism evidence="9 10">
    <name type="scientific">Stratiformator vulcanicus</name>
    <dbReference type="NCBI Taxonomy" id="2527980"/>
    <lineage>
        <taxon>Bacteria</taxon>
        <taxon>Pseudomonadati</taxon>
        <taxon>Planctomycetota</taxon>
        <taxon>Planctomycetia</taxon>
        <taxon>Planctomycetales</taxon>
        <taxon>Planctomycetaceae</taxon>
        <taxon>Stratiformator</taxon>
    </lineage>
</organism>
<dbReference type="Proteomes" id="UP000317318">
    <property type="component" value="Chromosome"/>
</dbReference>
<dbReference type="OrthoDB" id="9809429at2"/>
<keyword evidence="6 7" id="KW-0413">Isomerase</keyword>
<feature type="binding site" evidence="7">
    <location>
        <begin position="235"/>
        <end position="236"/>
    </location>
    <ligand>
        <name>substrate</name>
    </ligand>
</feature>
<evidence type="ECO:0000256" key="5">
    <source>
        <dbReference type="ARBA" id="ARBA00023152"/>
    </source>
</evidence>
<dbReference type="AlphaFoldDB" id="A0A517R6F8"/>
<dbReference type="PANTHER" id="PTHR21139:SF42">
    <property type="entry name" value="TRIOSEPHOSPHATE ISOMERASE"/>
    <property type="match status" value="1"/>
</dbReference>
<evidence type="ECO:0000256" key="6">
    <source>
        <dbReference type="ARBA" id="ARBA00023235"/>
    </source>
</evidence>
<dbReference type="PROSITE" id="PS00171">
    <property type="entry name" value="TIM_1"/>
    <property type="match status" value="1"/>
</dbReference>
<dbReference type="RefSeq" id="WP_145365593.1">
    <property type="nucleotide sequence ID" value="NZ_CP036268.1"/>
</dbReference>
<dbReference type="PROSITE" id="PS51440">
    <property type="entry name" value="TIM_2"/>
    <property type="match status" value="1"/>
</dbReference>
<dbReference type="GO" id="GO:0006096">
    <property type="term" value="P:glycolytic process"/>
    <property type="evidence" value="ECO:0007669"/>
    <property type="project" value="UniProtKB-UniRule"/>
</dbReference>
<dbReference type="GO" id="GO:0006094">
    <property type="term" value="P:gluconeogenesis"/>
    <property type="evidence" value="ECO:0007669"/>
    <property type="project" value="UniProtKB-UniRule"/>
</dbReference>
<evidence type="ECO:0000313" key="10">
    <source>
        <dbReference type="Proteomes" id="UP000317318"/>
    </source>
</evidence>
<dbReference type="KEGG" id="svp:Pan189_38660"/>
<evidence type="ECO:0000256" key="4">
    <source>
        <dbReference type="ARBA" id="ARBA00022490"/>
    </source>
</evidence>
<sequence>MRRLYVAGNWKMNTTRTSGVDLATAIAAKVPAEGCPVDVLVAPPFPYLTAVSDAISGSGVKLGAQNAYFEASGAFTGEVAVDMLRDVGCDAVILGHSERRHVLGETDETINRKVLASLEGGLPVILCIGELLEDRKADRTEAILDEQLTGGLNDVSAEQLSEIVLAYEPVWAIGTGETATPEQAQAAHAYTRDWIRRKYGDAPADAIRIQYGGSVKPNNAAELLGQSDVDGALVGGASLKADSFTAIIEAAISVAEGA</sequence>
<dbReference type="NCBIfam" id="TIGR00419">
    <property type="entry name" value="tim"/>
    <property type="match status" value="1"/>
</dbReference>
<dbReference type="InterPro" id="IPR022896">
    <property type="entry name" value="TrioseP_Isoase_bac/euk"/>
</dbReference>